<feature type="binding site" evidence="16">
    <location>
        <position position="325"/>
    </location>
    <ligand>
        <name>substrate</name>
    </ligand>
</feature>
<keyword evidence="8" id="KW-0106">Calcium</keyword>
<comment type="similarity">
    <text evidence="3">Belongs to the glycosyl hydrolase 13 family.</text>
</comment>
<organism evidence="20 21">
    <name type="scientific">Elasticomyces elasticus</name>
    <dbReference type="NCBI Taxonomy" id="574655"/>
    <lineage>
        <taxon>Eukaryota</taxon>
        <taxon>Fungi</taxon>
        <taxon>Dikarya</taxon>
        <taxon>Ascomycota</taxon>
        <taxon>Pezizomycotina</taxon>
        <taxon>Dothideomycetes</taxon>
        <taxon>Dothideomycetidae</taxon>
        <taxon>Mycosphaerellales</taxon>
        <taxon>Teratosphaeriaceae</taxon>
        <taxon>Elasticomyces</taxon>
    </lineage>
</organism>
<comment type="caution">
    <text evidence="20">The sequence shown here is derived from an EMBL/GenBank/DDBJ whole genome shotgun (WGS) entry which is preliminary data.</text>
</comment>
<evidence type="ECO:0000256" key="1">
    <source>
        <dbReference type="ARBA" id="ARBA00000548"/>
    </source>
</evidence>
<evidence type="ECO:0000256" key="8">
    <source>
        <dbReference type="ARBA" id="ARBA00022837"/>
    </source>
</evidence>
<evidence type="ECO:0000313" key="20">
    <source>
        <dbReference type="EMBL" id="KAK5706291.1"/>
    </source>
</evidence>
<dbReference type="EC" id="3.2.1.1" evidence="4"/>
<dbReference type="CDD" id="cd11319">
    <property type="entry name" value="AmyAc_euk_AmyA"/>
    <property type="match status" value="1"/>
</dbReference>
<keyword evidence="12" id="KW-0326">Glycosidase</keyword>
<evidence type="ECO:0000256" key="10">
    <source>
        <dbReference type="ARBA" id="ARBA00023180"/>
    </source>
</evidence>
<reference evidence="20" key="1">
    <citation type="submission" date="2023-08" db="EMBL/GenBank/DDBJ databases">
        <title>Black Yeasts Isolated from many extreme environments.</title>
        <authorList>
            <person name="Coleine C."/>
            <person name="Stajich J.E."/>
            <person name="Selbmann L."/>
        </authorList>
    </citation>
    <scope>NUCLEOTIDE SEQUENCE</scope>
    <source>
        <strain evidence="20">CCFEE 5810</strain>
    </source>
</reference>
<dbReference type="GO" id="GO:0004556">
    <property type="term" value="F:alpha-amylase activity"/>
    <property type="evidence" value="ECO:0007669"/>
    <property type="project" value="UniProtKB-EC"/>
</dbReference>
<evidence type="ECO:0000256" key="16">
    <source>
        <dbReference type="PIRSR" id="PIRSR001024-5"/>
    </source>
</evidence>
<evidence type="ECO:0000256" key="11">
    <source>
        <dbReference type="ARBA" id="ARBA00023277"/>
    </source>
</evidence>
<feature type="region of interest" description="Disordered" evidence="17">
    <location>
        <begin position="541"/>
        <end position="568"/>
    </location>
</feature>
<feature type="disulfide bond" evidence="15">
    <location>
        <begin position="58"/>
        <end position="66"/>
    </location>
</feature>
<keyword evidence="9 15" id="KW-1015">Disulfide bond</keyword>
<dbReference type="FunFam" id="3.20.20.80:FF:000120">
    <property type="entry name" value="Alpha-amylase A"/>
    <property type="match status" value="1"/>
</dbReference>
<dbReference type="SUPFAM" id="SSF51445">
    <property type="entry name" value="(Trans)glycosidases"/>
    <property type="match status" value="1"/>
</dbReference>
<dbReference type="Gene3D" id="3.20.20.80">
    <property type="entry name" value="Glycosidases"/>
    <property type="match status" value="1"/>
</dbReference>
<evidence type="ECO:0000256" key="13">
    <source>
        <dbReference type="PIRSR" id="PIRSR001024-1"/>
    </source>
</evidence>
<evidence type="ECO:0000256" key="12">
    <source>
        <dbReference type="ARBA" id="ARBA00023295"/>
    </source>
</evidence>
<dbReference type="GO" id="GO:0016052">
    <property type="term" value="P:carbohydrate catabolic process"/>
    <property type="evidence" value="ECO:0007669"/>
    <property type="project" value="InterPro"/>
</dbReference>
<comment type="catalytic activity">
    <reaction evidence="1">
        <text>Endohydrolysis of (1-&gt;4)-alpha-D-glucosidic linkages in polysaccharides containing three or more (1-&gt;4)-alpha-linked D-glucose units.</text>
        <dbReference type="EC" id="3.2.1.1"/>
    </reaction>
</comment>
<evidence type="ECO:0000256" key="7">
    <source>
        <dbReference type="ARBA" id="ARBA00022801"/>
    </source>
</evidence>
<keyword evidence="5" id="KW-0479">Metal-binding</keyword>
<evidence type="ECO:0000259" key="19">
    <source>
        <dbReference type="SMART" id="SM00642"/>
    </source>
</evidence>
<feature type="disulfide bond" evidence="15">
    <location>
        <begin position="468"/>
        <end position="503"/>
    </location>
</feature>
<dbReference type="InterPro" id="IPR013780">
    <property type="entry name" value="Glyco_hydro_b"/>
</dbReference>
<feature type="active site" description="Nucleophile" evidence="13">
    <location>
        <position position="234"/>
    </location>
</feature>
<feature type="binding site" evidence="16">
    <location>
        <position position="372"/>
    </location>
    <ligand>
        <name>substrate</name>
    </ligand>
</feature>
<dbReference type="AlphaFoldDB" id="A0AAN7WHS9"/>
<gene>
    <name evidence="20" type="ORF">LTR97_001278</name>
</gene>
<feature type="disulfide bond" evidence="15">
    <location>
        <begin position="268"/>
        <end position="311"/>
    </location>
</feature>
<feature type="active site" description="Proton donor" evidence="13">
    <location>
        <position position="258"/>
    </location>
</feature>
<evidence type="ECO:0000256" key="2">
    <source>
        <dbReference type="ARBA" id="ARBA00001913"/>
    </source>
</evidence>
<evidence type="ECO:0000256" key="6">
    <source>
        <dbReference type="ARBA" id="ARBA00022729"/>
    </source>
</evidence>
<feature type="domain" description="Glycosyl hydrolase family 13 catalytic" evidence="19">
    <location>
        <begin position="38"/>
        <end position="397"/>
    </location>
</feature>
<dbReference type="EMBL" id="JAVRQU010000002">
    <property type="protein sequence ID" value="KAK5706291.1"/>
    <property type="molecule type" value="Genomic_DNA"/>
</dbReference>
<dbReference type="PIRSF" id="PIRSF001024">
    <property type="entry name" value="Alph-amyl_fung"/>
    <property type="match status" value="1"/>
</dbReference>
<feature type="binding site" evidence="16">
    <location>
        <position position="232"/>
    </location>
    <ligand>
        <name>substrate</name>
    </ligand>
</feature>
<dbReference type="Pfam" id="PF09260">
    <property type="entry name" value="A_amylase_dom_C"/>
    <property type="match status" value="1"/>
</dbReference>
<comment type="cofactor">
    <cofactor evidence="2">
        <name>Ca(2+)</name>
        <dbReference type="ChEBI" id="CHEBI:29108"/>
    </cofactor>
</comment>
<dbReference type="PANTHER" id="PTHR10357:SF215">
    <property type="entry name" value="ALPHA-AMYLASE 1"/>
    <property type="match status" value="1"/>
</dbReference>
<evidence type="ECO:0000256" key="5">
    <source>
        <dbReference type="ARBA" id="ARBA00022723"/>
    </source>
</evidence>
<feature type="site" description="Transition state stabilizer" evidence="14">
    <location>
        <position position="325"/>
    </location>
</feature>
<dbReference type="InterPro" id="IPR006047">
    <property type="entry name" value="GH13_cat_dom"/>
</dbReference>
<evidence type="ECO:0000256" key="14">
    <source>
        <dbReference type="PIRSR" id="PIRSR001024-2"/>
    </source>
</evidence>
<keyword evidence="11" id="KW-0119">Carbohydrate metabolism</keyword>
<keyword evidence="6 18" id="KW-0732">Signal</keyword>
<dbReference type="Proteomes" id="UP001310594">
    <property type="component" value="Unassembled WGS sequence"/>
</dbReference>
<dbReference type="InterPro" id="IPR013777">
    <property type="entry name" value="A-amylase-like"/>
</dbReference>
<evidence type="ECO:0000256" key="3">
    <source>
        <dbReference type="ARBA" id="ARBA00008061"/>
    </source>
</evidence>
<keyword evidence="10" id="KW-0325">Glycoprotein</keyword>
<dbReference type="SMART" id="SM00642">
    <property type="entry name" value="Aamy"/>
    <property type="match status" value="1"/>
</dbReference>
<feature type="disulfide bond" evidence="15">
    <location>
        <begin position="178"/>
        <end position="192"/>
    </location>
</feature>
<dbReference type="InterPro" id="IPR017853">
    <property type="entry name" value="GH"/>
</dbReference>
<dbReference type="GO" id="GO:0005509">
    <property type="term" value="F:calcium ion binding"/>
    <property type="evidence" value="ECO:0007669"/>
    <property type="project" value="InterPro"/>
</dbReference>
<evidence type="ECO:0000256" key="9">
    <source>
        <dbReference type="ARBA" id="ARBA00023157"/>
    </source>
</evidence>
<evidence type="ECO:0000256" key="18">
    <source>
        <dbReference type="SAM" id="SignalP"/>
    </source>
</evidence>
<feature type="signal peptide" evidence="18">
    <location>
        <begin position="1"/>
        <end position="25"/>
    </location>
</feature>
<proteinExistence type="inferred from homology"/>
<feature type="chain" id="PRO_5042893709" description="alpha-amylase" evidence="18">
    <location>
        <begin position="26"/>
        <end position="608"/>
    </location>
</feature>
<evidence type="ECO:0000256" key="15">
    <source>
        <dbReference type="PIRSR" id="PIRSR001024-4"/>
    </source>
</evidence>
<feature type="binding site" evidence="16">
    <location>
        <position position="150"/>
    </location>
    <ligand>
        <name>substrate</name>
    </ligand>
</feature>
<feature type="binding site" evidence="16">
    <location>
        <position position="262"/>
    </location>
    <ligand>
        <name>substrate</name>
    </ligand>
</feature>
<sequence>MTPFAARLILSSLVALFCLFGTARAATAAQWRQRSIFQVVTDRFVYRDGSDEVLPPLCAVENGLYCGGTWQGIKSKLDYIQGMNFDAIWISPVVAQLPQSTGDGEAYTGYWQQDLYSLNPKFGTAKDLKDLIDEVHARGMYLMLDIVVNHMGYAGTGWDVDYSVLSPFNDQKYFHQYCPVNDPHNITNTEECWLGDSLVTLADLRTEDEDVQAMFGDWISEMVSNYSIDGLRIDTALNVQSSFFPNFVDEAGVFAMGETMHGDNSYACQWADAMGSILNYPIYYTLTRAFQSCEGSIGDLVATINSAKTNCRDTTVLGSFSENHDVPRFANYTNDLSLAKNIIAFNFADGIPIIYQGQEQHMNGDVSPYMNRAPLWETGFNTDAPLYQHIATLNAFRQHAIKHSKNYTQYMNEVVYEDLHSLAMRKGFDGSQVITVLNNNGVTAEYFLLEITEHGFAPGTKLTEVLTCASITINETGYLNVPMFAGTPKVLYPTKLLRESSFCGMNDASEPLPSSTTITQTSTMTINGHPTVVSTAKVIPIPAATTPGDPDSTPDAPHPHPPKGSHRALGGAETIERSIPMMISAAVAAGVASAGYLAGADLLDSGHA</sequence>
<evidence type="ECO:0000256" key="4">
    <source>
        <dbReference type="ARBA" id="ARBA00012595"/>
    </source>
</evidence>
<dbReference type="PANTHER" id="PTHR10357">
    <property type="entry name" value="ALPHA-AMYLASE FAMILY MEMBER"/>
    <property type="match status" value="1"/>
</dbReference>
<dbReference type="Pfam" id="PF00128">
    <property type="entry name" value="Alpha-amylase"/>
    <property type="match status" value="2"/>
</dbReference>
<dbReference type="InterPro" id="IPR015340">
    <property type="entry name" value="A_amylase_C_dom"/>
</dbReference>
<feature type="binding site" evidence="16">
    <location>
        <position position="111"/>
    </location>
    <ligand>
        <name>substrate</name>
    </ligand>
</feature>
<evidence type="ECO:0000256" key="17">
    <source>
        <dbReference type="SAM" id="MobiDB-lite"/>
    </source>
</evidence>
<accession>A0AAN7WHS9</accession>
<evidence type="ECO:0000313" key="21">
    <source>
        <dbReference type="Proteomes" id="UP001310594"/>
    </source>
</evidence>
<keyword evidence="7" id="KW-0378">Hydrolase</keyword>
<dbReference type="Gene3D" id="2.60.40.1180">
    <property type="entry name" value="Golgi alpha-mannosidase II"/>
    <property type="match status" value="1"/>
</dbReference>
<dbReference type="SUPFAM" id="SSF51011">
    <property type="entry name" value="Glycosyl hydrolase domain"/>
    <property type="match status" value="1"/>
</dbReference>
<name>A0AAN7WHS9_9PEZI</name>
<protein>
    <recommendedName>
        <fullName evidence="4">alpha-amylase</fullName>
        <ecNumber evidence="4">3.2.1.1</ecNumber>
    </recommendedName>
</protein>